<dbReference type="Proteomes" id="UP000178951">
    <property type="component" value="Unassembled WGS sequence"/>
</dbReference>
<evidence type="ECO:0000256" key="3">
    <source>
        <dbReference type="ARBA" id="ARBA00022723"/>
    </source>
</evidence>
<sequence>MVRVALVNMNYYRSQSGRALLDIEPVHLLAMHNICRRAGHDSRIFQNGLHPLGDVRRYRPQVLGLSFIGHSPEAIADARALVRSLPTPKPMLLLGGTDIRQYCGEYQTAFSQYYPYSTAEGLRPMAIMVQGPGEHLVQALADHEFDFSPAFDQLSRVCRKKIGHHWVGPGMLVDGNVYILDELSGIPLNDQLFERDYDLAQYGHSAQVKWEDGCSARCDFCCNVAGRIDYVSPERAVAETRALIAQGAKKIRITGANFTARPREATAIIQALVDNFSDSGVVFDFESRVDTLFAAVNLAPETWRRFCRLLHHIELGVEAFLPSRLTRLGKYNHRHDPQARAEEQPAQVEFLLQFFSGTGTHIIFFLINFDWQMTFNEAEREGAIMLDLLQRFPWTMRLLADNIFSVLHYSPGSRLAETMSPIDYFRFQDPRLLLLALYLKAKGAQLDKDSTESISFVHLINGRILAELYCQALKVINTLPKDSFDLAAALDHKTVSHKTLKRLARQLGFWRGRRLLAELDQIFNRLWANKKALTKEFAVRMLEERLPAIPESQSLKDAFMQVLRNRGLL</sequence>
<comment type="cofactor">
    <cofactor evidence="1">
        <name>[4Fe-4S] cluster</name>
        <dbReference type="ChEBI" id="CHEBI:49883"/>
    </cofactor>
</comment>
<dbReference type="AlphaFoldDB" id="A0A1F4TP17"/>
<dbReference type="SFLD" id="SFLDG01082">
    <property type="entry name" value="B12-binding_domain_containing"/>
    <property type="match status" value="1"/>
</dbReference>
<gene>
    <name evidence="7" type="ORF">A2311_00105</name>
</gene>
<keyword evidence="3" id="KW-0479">Metal-binding</keyword>
<dbReference type="GO" id="GO:0051536">
    <property type="term" value="F:iron-sulfur cluster binding"/>
    <property type="evidence" value="ECO:0007669"/>
    <property type="project" value="UniProtKB-KW"/>
</dbReference>
<dbReference type="Gene3D" id="3.80.30.20">
    <property type="entry name" value="tm_1862 like domain"/>
    <property type="match status" value="1"/>
</dbReference>
<dbReference type="InterPro" id="IPR051198">
    <property type="entry name" value="BchE-like"/>
</dbReference>
<evidence type="ECO:0000259" key="6">
    <source>
        <dbReference type="Pfam" id="PF04055"/>
    </source>
</evidence>
<keyword evidence="5" id="KW-0411">Iron-sulfur</keyword>
<evidence type="ECO:0000256" key="1">
    <source>
        <dbReference type="ARBA" id="ARBA00001966"/>
    </source>
</evidence>
<keyword evidence="4" id="KW-0408">Iron</keyword>
<dbReference type="PANTHER" id="PTHR43409">
    <property type="entry name" value="ANAEROBIC MAGNESIUM-PROTOPORPHYRIN IX MONOMETHYL ESTER CYCLASE-RELATED"/>
    <property type="match status" value="1"/>
</dbReference>
<dbReference type="Pfam" id="PF04055">
    <property type="entry name" value="Radical_SAM"/>
    <property type="match status" value="1"/>
</dbReference>
<dbReference type="GO" id="GO:0046872">
    <property type="term" value="F:metal ion binding"/>
    <property type="evidence" value="ECO:0007669"/>
    <property type="project" value="UniProtKB-KW"/>
</dbReference>
<keyword evidence="2" id="KW-0949">S-adenosyl-L-methionine</keyword>
<evidence type="ECO:0000256" key="5">
    <source>
        <dbReference type="ARBA" id="ARBA00023014"/>
    </source>
</evidence>
<organism evidence="7 8">
    <name type="scientific">candidate division WOR-1 bacterium RIFOXYB2_FULL_48_7</name>
    <dbReference type="NCBI Taxonomy" id="1802583"/>
    <lineage>
        <taxon>Bacteria</taxon>
        <taxon>Bacillati</taxon>
        <taxon>Saganbacteria</taxon>
    </lineage>
</organism>
<feature type="domain" description="Radical SAM core" evidence="6">
    <location>
        <begin position="212"/>
        <end position="332"/>
    </location>
</feature>
<reference evidence="7 8" key="1">
    <citation type="journal article" date="2016" name="Nat. Commun.">
        <title>Thousands of microbial genomes shed light on interconnected biogeochemical processes in an aquifer system.</title>
        <authorList>
            <person name="Anantharaman K."/>
            <person name="Brown C.T."/>
            <person name="Hug L.A."/>
            <person name="Sharon I."/>
            <person name="Castelle C.J."/>
            <person name="Probst A.J."/>
            <person name="Thomas B.C."/>
            <person name="Singh A."/>
            <person name="Wilkins M.J."/>
            <person name="Karaoz U."/>
            <person name="Brodie E.L."/>
            <person name="Williams K.H."/>
            <person name="Hubbard S.S."/>
            <person name="Banfield J.F."/>
        </authorList>
    </citation>
    <scope>NUCLEOTIDE SEQUENCE [LARGE SCALE GENOMIC DNA]</scope>
</reference>
<dbReference type="GO" id="GO:0003824">
    <property type="term" value="F:catalytic activity"/>
    <property type="evidence" value="ECO:0007669"/>
    <property type="project" value="InterPro"/>
</dbReference>
<dbReference type="STRING" id="1802583.A2311_00105"/>
<evidence type="ECO:0000313" key="8">
    <source>
        <dbReference type="Proteomes" id="UP000178951"/>
    </source>
</evidence>
<dbReference type="SUPFAM" id="SSF102114">
    <property type="entry name" value="Radical SAM enzymes"/>
    <property type="match status" value="1"/>
</dbReference>
<dbReference type="InterPro" id="IPR058240">
    <property type="entry name" value="rSAM_sf"/>
</dbReference>
<evidence type="ECO:0000313" key="7">
    <source>
        <dbReference type="EMBL" id="OGC34428.1"/>
    </source>
</evidence>
<dbReference type="InterPro" id="IPR023404">
    <property type="entry name" value="rSAM_horseshoe"/>
</dbReference>
<accession>A0A1F4TP17</accession>
<comment type="caution">
    <text evidence="7">The sequence shown here is derived from an EMBL/GenBank/DDBJ whole genome shotgun (WGS) entry which is preliminary data.</text>
</comment>
<evidence type="ECO:0000256" key="4">
    <source>
        <dbReference type="ARBA" id="ARBA00023004"/>
    </source>
</evidence>
<dbReference type="SFLD" id="SFLDS00029">
    <property type="entry name" value="Radical_SAM"/>
    <property type="match status" value="1"/>
</dbReference>
<proteinExistence type="predicted"/>
<evidence type="ECO:0000256" key="2">
    <source>
        <dbReference type="ARBA" id="ARBA00022691"/>
    </source>
</evidence>
<protein>
    <recommendedName>
        <fullName evidence="6">Radical SAM core domain-containing protein</fullName>
    </recommendedName>
</protein>
<dbReference type="InterPro" id="IPR007197">
    <property type="entry name" value="rSAM"/>
</dbReference>
<dbReference type="EMBL" id="MEUF01000043">
    <property type="protein sequence ID" value="OGC34428.1"/>
    <property type="molecule type" value="Genomic_DNA"/>
</dbReference>
<name>A0A1F4TP17_UNCSA</name>